<sequence>MTDMRAALYDRFGAPDVLYVGAVPAPEITSDQVLVRVRTTSVNGGELTARAGKMRLVTGRRFPQRLGIDFVGEVTEVGSSVTGIAAGRRVWGVLGRSFGAAADYVAVHPRKIAPAPANLSDAEAVSLLAGGTTAMTALRDKARLQPGERLLVRGGSGGVGSVAVQIGALLGARVTALAGAGNLDFVRDLGAAEALDHRTHRPSDLGRYDVVLDTVGTEQRAYRRLLAPGGRMVAIAFDIDRIGASLGYIAGSVVHGAQRVRFFSGNPTTSQLVELARHAEAGSIRPVVDTVRPFDEIADAHRALEAGGVRGKHVLRLT</sequence>
<dbReference type="Gene3D" id="3.90.180.10">
    <property type="entry name" value="Medium-chain alcohol dehydrogenases, catalytic domain"/>
    <property type="match status" value="1"/>
</dbReference>
<evidence type="ECO:0000313" key="3">
    <source>
        <dbReference type="Proteomes" id="UP000295674"/>
    </source>
</evidence>
<dbReference type="SUPFAM" id="SSF51735">
    <property type="entry name" value="NAD(P)-binding Rossmann-fold domains"/>
    <property type="match status" value="1"/>
</dbReference>
<dbReference type="Pfam" id="PF08240">
    <property type="entry name" value="ADH_N"/>
    <property type="match status" value="1"/>
</dbReference>
<dbReference type="InterPro" id="IPR013154">
    <property type="entry name" value="ADH-like_N"/>
</dbReference>
<dbReference type="SUPFAM" id="SSF50129">
    <property type="entry name" value="GroES-like"/>
    <property type="match status" value="1"/>
</dbReference>
<dbReference type="InterPro" id="IPR020843">
    <property type="entry name" value="ER"/>
</dbReference>
<comment type="caution">
    <text evidence="2">The sequence shown here is derived from an EMBL/GenBank/DDBJ whole genome shotgun (WGS) entry which is preliminary data.</text>
</comment>
<dbReference type="InterPro" id="IPR036291">
    <property type="entry name" value="NAD(P)-bd_dom_sf"/>
</dbReference>
<organism evidence="2 3">
    <name type="scientific">Saccharopolyspora terrae</name>
    <dbReference type="NCBI Taxonomy" id="2530384"/>
    <lineage>
        <taxon>Bacteria</taxon>
        <taxon>Bacillati</taxon>
        <taxon>Actinomycetota</taxon>
        <taxon>Actinomycetes</taxon>
        <taxon>Pseudonocardiales</taxon>
        <taxon>Pseudonocardiaceae</taxon>
        <taxon>Saccharopolyspora</taxon>
    </lineage>
</organism>
<dbReference type="CDD" id="cd08267">
    <property type="entry name" value="MDR1"/>
    <property type="match status" value="1"/>
</dbReference>
<reference evidence="2 3" key="1">
    <citation type="submission" date="2019-03" db="EMBL/GenBank/DDBJ databases">
        <title>Draft genome sequences of novel Actinobacteria.</title>
        <authorList>
            <person name="Sahin N."/>
            <person name="Ay H."/>
            <person name="Saygin H."/>
        </authorList>
    </citation>
    <scope>NUCLEOTIDE SEQUENCE [LARGE SCALE GENOMIC DNA]</scope>
    <source>
        <strain evidence="2 3">16K309</strain>
    </source>
</reference>
<dbReference type="AlphaFoldDB" id="A0A4R4VTF9"/>
<gene>
    <name evidence="2" type="ORF">E1181_04715</name>
</gene>
<dbReference type="InterPro" id="IPR050700">
    <property type="entry name" value="YIM1/Zinc_Alcohol_DH_Fams"/>
</dbReference>
<feature type="domain" description="Enoyl reductase (ER)" evidence="1">
    <location>
        <begin position="13"/>
        <end position="315"/>
    </location>
</feature>
<dbReference type="PANTHER" id="PTHR11695:SF294">
    <property type="entry name" value="RETICULON-4-INTERACTING PROTEIN 1, MITOCHONDRIAL"/>
    <property type="match status" value="1"/>
</dbReference>
<dbReference type="Pfam" id="PF13602">
    <property type="entry name" value="ADH_zinc_N_2"/>
    <property type="match status" value="1"/>
</dbReference>
<dbReference type="InterPro" id="IPR011032">
    <property type="entry name" value="GroES-like_sf"/>
</dbReference>
<keyword evidence="3" id="KW-1185">Reference proteome</keyword>
<evidence type="ECO:0000313" key="2">
    <source>
        <dbReference type="EMBL" id="TDD09279.1"/>
    </source>
</evidence>
<protein>
    <submittedName>
        <fullName evidence="2">NAD(P)-dependent alcohol dehydrogenase</fullName>
    </submittedName>
</protein>
<dbReference type="Gene3D" id="3.40.50.720">
    <property type="entry name" value="NAD(P)-binding Rossmann-like Domain"/>
    <property type="match status" value="1"/>
</dbReference>
<name>A0A4R4VTF9_9PSEU</name>
<proteinExistence type="predicted"/>
<accession>A0A4R4VTF9</accession>
<dbReference type="SMART" id="SM00829">
    <property type="entry name" value="PKS_ER"/>
    <property type="match status" value="1"/>
</dbReference>
<dbReference type="PANTHER" id="PTHR11695">
    <property type="entry name" value="ALCOHOL DEHYDROGENASE RELATED"/>
    <property type="match status" value="1"/>
</dbReference>
<dbReference type="Proteomes" id="UP000295674">
    <property type="component" value="Unassembled WGS sequence"/>
</dbReference>
<dbReference type="OrthoDB" id="3727682at2"/>
<dbReference type="EMBL" id="SMKS01000004">
    <property type="protein sequence ID" value="TDD09279.1"/>
    <property type="molecule type" value="Genomic_DNA"/>
</dbReference>
<evidence type="ECO:0000259" key="1">
    <source>
        <dbReference type="SMART" id="SM00829"/>
    </source>
</evidence>
<dbReference type="GO" id="GO:0016491">
    <property type="term" value="F:oxidoreductase activity"/>
    <property type="evidence" value="ECO:0007669"/>
    <property type="project" value="InterPro"/>
</dbReference>